<protein>
    <submittedName>
        <fullName evidence="2">Uncharacterized protein</fullName>
    </submittedName>
</protein>
<feature type="compositionally biased region" description="Basic and acidic residues" evidence="1">
    <location>
        <begin position="10"/>
        <end position="30"/>
    </location>
</feature>
<reference evidence="2 3" key="1">
    <citation type="journal article" date="2021" name="Plant Biotechnol. J.">
        <title>Multi-omics assisted identification of the key and species-specific regulatory components of drought-tolerant mechanisms in Gossypium stocksii.</title>
        <authorList>
            <person name="Yu D."/>
            <person name="Ke L."/>
            <person name="Zhang D."/>
            <person name="Wu Y."/>
            <person name="Sun Y."/>
            <person name="Mei J."/>
            <person name="Sun J."/>
            <person name="Sun Y."/>
        </authorList>
    </citation>
    <scope>NUCLEOTIDE SEQUENCE [LARGE SCALE GENOMIC DNA]</scope>
    <source>
        <strain evidence="3">cv. E1</strain>
        <tissue evidence="2">Leaf</tissue>
    </source>
</reference>
<comment type="caution">
    <text evidence="2">The sequence shown here is derived from an EMBL/GenBank/DDBJ whole genome shotgun (WGS) entry which is preliminary data.</text>
</comment>
<dbReference type="EMBL" id="JAIQCV010000006">
    <property type="protein sequence ID" value="KAH1089932.1"/>
    <property type="molecule type" value="Genomic_DNA"/>
</dbReference>
<name>A0A9D4A3U4_9ROSI</name>
<dbReference type="Proteomes" id="UP000828251">
    <property type="component" value="Unassembled WGS sequence"/>
</dbReference>
<accession>A0A9D4A3U4</accession>
<keyword evidence="3" id="KW-1185">Reference proteome</keyword>
<gene>
    <name evidence="2" type="ORF">J1N35_017189</name>
</gene>
<evidence type="ECO:0000256" key="1">
    <source>
        <dbReference type="SAM" id="MobiDB-lite"/>
    </source>
</evidence>
<feature type="region of interest" description="Disordered" evidence="1">
    <location>
        <begin position="1"/>
        <end position="30"/>
    </location>
</feature>
<evidence type="ECO:0000313" key="2">
    <source>
        <dbReference type="EMBL" id="KAH1089932.1"/>
    </source>
</evidence>
<dbReference type="AlphaFoldDB" id="A0A9D4A3U4"/>
<organism evidence="2 3">
    <name type="scientific">Gossypium stocksii</name>
    <dbReference type="NCBI Taxonomy" id="47602"/>
    <lineage>
        <taxon>Eukaryota</taxon>
        <taxon>Viridiplantae</taxon>
        <taxon>Streptophyta</taxon>
        <taxon>Embryophyta</taxon>
        <taxon>Tracheophyta</taxon>
        <taxon>Spermatophyta</taxon>
        <taxon>Magnoliopsida</taxon>
        <taxon>eudicotyledons</taxon>
        <taxon>Gunneridae</taxon>
        <taxon>Pentapetalae</taxon>
        <taxon>rosids</taxon>
        <taxon>malvids</taxon>
        <taxon>Malvales</taxon>
        <taxon>Malvaceae</taxon>
        <taxon>Malvoideae</taxon>
        <taxon>Gossypium</taxon>
    </lineage>
</organism>
<sequence>MSRHDREKRKKDPNTIENNAPRRENGEHYDPMKHFLANPQALTLISDQTPLLSQDMTTIDFFWYLMTLLNIPVKKSVRHFVPKKPIAGSKTSLVPPLMKTSTFISLIQDFIEISV</sequence>
<evidence type="ECO:0000313" key="3">
    <source>
        <dbReference type="Proteomes" id="UP000828251"/>
    </source>
</evidence>
<proteinExistence type="predicted"/>